<proteinExistence type="predicted"/>
<reference evidence="1" key="1">
    <citation type="submission" date="2022-07" db="EMBL/GenBank/DDBJ databases">
        <authorList>
            <person name="Trinca V."/>
            <person name="Uliana J.V.C."/>
            <person name="Torres T.T."/>
            <person name="Ward R.J."/>
            <person name="Monesi N."/>
        </authorList>
    </citation>
    <scope>NUCLEOTIDE SEQUENCE</scope>
    <source>
        <strain evidence="1">HSMRA1968</strain>
        <tissue evidence="1">Whole embryos</tissue>
    </source>
</reference>
<comment type="caution">
    <text evidence="1">The sequence shown here is derived from an EMBL/GenBank/DDBJ whole genome shotgun (WGS) entry which is preliminary data.</text>
</comment>
<evidence type="ECO:0000313" key="2">
    <source>
        <dbReference type="Proteomes" id="UP001151699"/>
    </source>
</evidence>
<keyword evidence="2" id="KW-1185">Reference proteome</keyword>
<sequence>QAVPAVFSVSRVIHVERNSSSILLLVWSCIQKTENCAQCYTFNNTIPVSKFFLHLILQHNFDKITEEAIVRVYYQFFKLWAISTPQAIKQHVAIRCELSSATKKVDDESGTGNFTCSYASQ</sequence>
<accession>A0A9Q0MWT4</accession>
<name>A0A9Q0MWT4_9DIPT</name>
<gene>
    <name evidence="1" type="ORF">Bhyg_12216</name>
</gene>
<organism evidence="1 2">
    <name type="scientific">Pseudolycoriella hygida</name>
    <dbReference type="NCBI Taxonomy" id="35572"/>
    <lineage>
        <taxon>Eukaryota</taxon>
        <taxon>Metazoa</taxon>
        <taxon>Ecdysozoa</taxon>
        <taxon>Arthropoda</taxon>
        <taxon>Hexapoda</taxon>
        <taxon>Insecta</taxon>
        <taxon>Pterygota</taxon>
        <taxon>Neoptera</taxon>
        <taxon>Endopterygota</taxon>
        <taxon>Diptera</taxon>
        <taxon>Nematocera</taxon>
        <taxon>Sciaroidea</taxon>
        <taxon>Sciaridae</taxon>
        <taxon>Pseudolycoriella</taxon>
    </lineage>
</organism>
<dbReference type="AlphaFoldDB" id="A0A9Q0MWT4"/>
<feature type="non-terminal residue" evidence="1">
    <location>
        <position position="1"/>
    </location>
</feature>
<protein>
    <submittedName>
        <fullName evidence="1">Uncharacterized protein</fullName>
    </submittedName>
</protein>
<dbReference type="EMBL" id="WJQU01000003">
    <property type="protein sequence ID" value="KAJ6639471.1"/>
    <property type="molecule type" value="Genomic_DNA"/>
</dbReference>
<dbReference type="Proteomes" id="UP001151699">
    <property type="component" value="Chromosome X"/>
</dbReference>
<evidence type="ECO:0000313" key="1">
    <source>
        <dbReference type="EMBL" id="KAJ6639471.1"/>
    </source>
</evidence>